<dbReference type="AlphaFoldDB" id="A0A4R3MI88"/>
<evidence type="ECO:0000313" key="2">
    <source>
        <dbReference type="EMBL" id="TCT11405.1"/>
    </source>
</evidence>
<sequence length="113" mass="12023">MDTFIAYVRLPDGGGDWHAEFPDLPGCTATGNTLDAVIDAARNALTIHIAELVAQRRPVPRPRDAADMMIAVNEDPALARRVVGAVLTPVVRRPASAMAARTGLPLSGERRVA</sequence>
<dbReference type="InterPro" id="IPR031807">
    <property type="entry name" value="HicB-like"/>
</dbReference>
<organism evidence="2 3">
    <name type="scientific">Tepidamorphus gemmatus</name>
    <dbReference type="NCBI Taxonomy" id="747076"/>
    <lineage>
        <taxon>Bacteria</taxon>
        <taxon>Pseudomonadati</taxon>
        <taxon>Pseudomonadota</taxon>
        <taxon>Alphaproteobacteria</taxon>
        <taxon>Hyphomicrobiales</taxon>
        <taxon>Tepidamorphaceae</taxon>
        <taxon>Tepidamorphus</taxon>
    </lineage>
</organism>
<dbReference type="Pfam" id="PF15919">
    <property type="entry name" value="HicB_lk_antitox"/>
    <property type="match status" value="1"/>
</dbReference>
<dbReference type="OrthoDB" id="9807959at2"/>
<dbReference type="Gene3D" id="3.30.160.250">
    <property type="match status" value="1"/>
</dbReference>
<dbReference type="Proteomes" id="UP000295678">
    <property type="component" value="Unassembled WGS sequence"/>
</dbReference>
<keyword evidence="3" id="KW-1185">Reference proteome</keyword>
<name>A0A4R3MI88_9HYPH</name>
<dbReference type="SUPFAM" id="SSF143100">
    <property type="entry name" value="TTHA1013/TTHA0281-like"/>
    <property type="match status" value="1"/>
</dbReference>
<feature type="domain" description="HicB-like antitoxin of toxin-antitoxin system" evidence="1">
    <location>
        <begin position="15"/>
        <end position="69"/>
    </location>
</feature>
<evidence type="ECO:0000313" key="3">
    <source>
        <dbReference type="Proteomes" id="UP000295678"/>
    </source>
</evidence>
<accession>A0A4R3MI88</accession>
<protein>
    <submittedName>
        <fullName evidence="2">Putative RNase H-like HicB family nuclease</fullName>
    </submittedName>
</protein>
<comment type="caution">
    <text evidence="2">The sequence shown here is derived from an EMBL/GenBank/DDBJ whole genome shotgun (WGS) entry which is preliminary data.</text>
</comment>
<dbReference type="EMBL" id="SMAK01000004">
    <property type="protein sequence ID" value="TCT11405.1"/>
    <property type="molecule type" value="Genomic_DNA"/>
</dbReference>
<gene>
    <name evidence="2" type="ORF">EDC22_104162</name>
</gene>
<reference evidence="2 3" key="1">
    <citation type="submission" date="2019-03" db="EMBL/GenBank/DDBJ databases">
        <title>Genomic Encyclopedia of Type Strains, Phase IV (KMG-IV): sequencing the most valuable type-strain genomes for metagenomic binning, comparative biology and taxonomic classification.</title>
        <authorList>
            <person name="Goeker M."/>
        </authorList>
    </citation>
    <scope>NUCLEOTIDE SEQUENCE [LARGE SCALE GENOMIC DNA]</scope>
    <source>
        <strain evidence="2 3">DSM 19345</strain>
    </source>
</reference>
<proteinExistence type="predicted"/>
<dbReference type="InterPro" id="IPR035069">
    <property type="entry name" value="TTHA1013/TTHA0281-like"/>
</dbReference>
<evidence type="ECO:0000259" key="1">
    <source>
        <dbReference type="Pfam" id="PF15919"/>
    </source>
</evidence>
<dbReference type="RefSeq" id="WP_132806167.1">
    <property type="nucleotide sequence ID" value="NZ_SMAK01000004.1"/>
</dbReference>